<evidence type="ECO:0000256" key="1">
    <source>
        <dbReference type="ARBA" id="ARBA00001957"/>
    </source>
</evidence>
<feature type="domain" description="Carrier" evidence="7">
    <location>
        <begin position="2665"/>
        <end position="2742"/>
    </location>
</feature>
<dbReference type="SUPFAM" id="SSF56801">
    <property type="entry name" value="Acetyl-CoA synthetase-like"/>
    <property type="match status" value="3"/>
</dbReference>
<dbReference type="Proteomes" id="UP000238823">
    <property type="component" value="Unassembled WGS sequence"/>
</dbReference>
<dbReference type="InterPro" id="IPR040097">
    <property type="entry name" value="FAAL/FAAC"/>
</dbReference>
<protein>
    <submittedName>
        <fullName evidence="8">Linear gramicidin synthase subunit D</fullName>
    </submittedName>
</protein>
<comment type="similarity">
    <text evidence="2">Belongs to the ATP-dependent AMP-binding enzyme family.</text>
</comment>
<evidence type="ECO:0000256" key="6">
    <source>
        <dbReference type="ARBA" id="ARBA00023098"/>
    </source>
</evidence>
<dbReference type="InterPro" id="IPR036736">
    <property type="entry name" value="ACP-like_sf"/>
</dbReference>
<proteinExistence type="inferred from homology"/>
<dbReference type="InterPro" id="IPR042099">
    <property type="entry name" value="ANL_N_sf"/>
</dbReference>
<keyword evidence="5" id="KW-0276">Fatty acid metabolism</keyword>
<dbReference type="PROSITE" id="PS00455">
    <property type="entry name" value="AMP_BINDING"/>
    <property type="match status" value="3"/>
</dbReference>
<dbReference type="InterPro" id="IPR023213">
    <property type="entry name" value="CAT-like_dom_sf"/>
</dbReference>
<dbReference type="GO" id="GO:0005737">
    <property type="term" value="C:cytoplasm"/>
    <property type="evidence" value="ECO:0007669"/>
    <property type="project" value="TreeGrafter"/>
</dbReference>
<dbReference type="InterPro" id="IPR010071">
    <property type="entry name" value="AA_adenyl_dom"/>
</dbReference>
<dbReference type="InterPro" id="IPR020845">
    <property type="entry name" value="AMP-binding_CS"/>
</dbReference>
<dbReference type="InterPro" id="IPR009081">
    <property type="entry name" value="PP-bd_ACP"/>
</dbReference>
<dbReference type="GO" id="GO:0071766">
    <property type="term" value="P:Actinobacterium-type cell wall biogenesis"/>
    <property type="evidence" value="ECO:0007669"/>
    <property type="project" value="UniProtKB-ARBA"/>
</dbReference>
<dbReference type="SUPFAM" id="SSF52777">
    <property type="entry name" value="CoA-dependent acyltransferases"/>
    <property type="match status" value="4"/>
</dbReference>
<dbReference type="PANTHER" id="PTHR45527">
    <property type="entry name" value="NONRIBOSOMAL PEPTIDE SYNTHETASE"/>
    <property type="match status" value="1"/>
</dbReference>
<dbReference type="Gene3D" id="3.30.559.30">
    <property type="entry name" value="Nonribosomal peptide synthetase, condensation domain"/>
    <property type="match status" value="2"/>
</dbReference>
<evidence type="ECO:0000256" key="4">
    <source>
        <dbReference type="ARBA" id="ARBA00022553"/>
    </source>
</evidence>
<accession>A0A2S9Y5V0</accession>
<dbReference type="EMBL" id="PVNL01000118">
    <property type="protein sequence ID" value="PRQ00480.1"/>
    <property type="molecule type" value="Genomic_DNA"/>
</dbReference>
<dbReference type="FunFam" id="1.10.1200.10:FF:000016">
    <property type="entry name" value="Non-ribosomal peptide synthase"/>
    <property type="match status" value="1"/>
</dbReference>
<dbReference type="FunFam" id="3.40.50.12780:FF:000013">
    <property type="entry name" value="Long-chain-fatty-acid--AMP ligase FadD32"/>
    <property type="match status" value="1"/>
</dbReference>
<dbReference type="GO" id="GO:0008610">
    <property type="term" value="P:lipid biosynthetic process"/>
    <property type="evidence" value="ECO:0007669"/>
    <property type="project" value="InterPro"/>
</dbReference>
<dbReference type="CDD" id="cd05931">
    <property type="entry name" value="FAAL"/>
    <property type="match status" value="1"/>
</dbReference>
<evidence type="ECO:0000256" key="2">
    <source>
        <dbReference type="ARBA" id="ARBA00006432"/>
    </source>
</evidence>
<organism evidence="8 9">
    <name type="scientific">Enhygromyxa salina</name>
    <dbReference type="NCBI Taxonomy" id="215803"/>
    <lineage>
        <taxon>Bacteria</taxon>
        <taxon>Pseudomonadati</taxon>
        <taxon>Myxococcota</taxon>
        <taxon>Polyangia</taxon>
        <taxon>Nannocystales</taxon>
        <taxon>Nannocystaceae</taxon>
        <taxon>Enhygromyxa</taxon>
    </lineage>
</organism>
<dbReference type="Pfam" id="PF00501">
    <property type="entry name" value="AMP-binding"/>
    <property type="match status" value="3"/>
</dbReference>
<dbReference type="InterPro" id="IPR001242">
    <property type="entry name" value="Condensation_dom"/>
</dbReference>
<keyword evidence="3" id="KW-0596">Phosphopantetheine</keyword>
<dbReference type="InterPro" id="IPR000873">
    <property type="entry name" value="AMP-dep_synth/lig_dom"/>
</dbReference>
<dbReference type="OrthoDB" id="9797708at2"/>
<evidence type="ECO:0000256" key="3">
    <source>
        <dbReference type="ARBA" id="ARBA00022450"/>
    </source>
</evidence>
<reference evidence="8 9" key="1">
    <citation type="submission" date="2018-03" db="EMBL/GenBank/DDBJ databases">
        <title>Draft Genome Sequences of the Obligatory Marine Myxobacteria Enhygromyxa salina SWB007.</title>
        <authorList>
            <person name="Poehlein A."/>
            <person name="Moghaddam J.A."/>
            <person name="Harms H."/>
            <person name="Alanjari M."/>
            <person name="Koenig G.M."/>
            <person name="Daniel R."/>
            <person name="Schaeberle T.F."/>
        </authorList>
    </citation>
    <scope>NUCLEOTIDE SEQUENCE [LARGE SCALE GENOMIC DNA]</scope>
    <source>
        <strain evidence="8 9">SWB007</strain>
    </source>
</reference>
<dbReference type="PROSITE" id="PS50075">
    <property type="entry name" value="CARRIER"/>
    <property type="match status" value="2"/>
</dbReference>
<dbReference type="Gene3D" id="3.30.300.30">
    <property type="match status" value="3"/>
</dbReference>
<dbReference type="SMART" id="SM00823">
    <property type="entry name" value="PKS_PP"/>
    <property type="match status" value="3"/>
</dbReference>
<dbReference type="InterPro" id="IPR045851">
    <property type="entry name" value="AMP-bd_C_sf"/>
</dbReference>
<evidence type="ECO:0000313" key="8">
    <source>
        <dbReference type="EMBL" id="PRQ00480.1"/>
    </source>
</evidence>
<dbReference type="PANTHER" id="PTHR45527:SF1">
    <property type="entry name" value="FATTY ACID SYNTHASE"/>
    <property type="match status" value="1"/>
</dbReference>
<dbReference type="GO" id="GO:0006631">
    <property type="term" value="P:fatty acid metabolic process"/>
    <property type="evidence" value="ECO:0007669"/>
    <property type="project" value="UniProtKB-KW"/>
</dbReference>
<comment type="caution">
    <text evidence="8">The sequence shown here is derived from an EMBL/GenBank/DDBJ whole genome shotgun (WGS) entry which is preliminary data.</text>
</comment>
<keyword evidence="4" id="KW-0597">Phosphoprotein</keyword>
<dbReference type="InterPro" id="IPR020806">
    <property type="entry name" value="PKS_PP-bd"/>
</dbReference>
<dbReference type="GO" id="GO:0072330">
    <property type="term" value="P:monocarboxylic acid biosynthetic process"/>
    <property type="evidence" value="ECO:0007669"/>
    <property type="project" value="UniProtKB-ARBA"/>
</dbReference>
<evidence type="ECO:0000313" key="9">
    <source>
        <dbReference type="Proteomes" id="UP000238823"/>
    </source>
</evidence>
<evidence type="ECO:0000259" key="7">
    <source>
        <dbReference type="PROSITE" id="PS50075"/>
    </source>
</evidence>
<dbReference type="InterPro" id="IPR025110">
    <property type="entry name" value="AMP-bd_C"/>
</dbReference>
<sequence>MHLRRPPRTLAELLLRQAERWPECVVQTFADPSGGSERSLGSLARRACELAVPLAARAQPGDRVVLALGPGLDFVDALCACFVAGLVATPVPLPRQAGARARLEAIVAACAPAVIVTESAVLTAAPTASSRGPTSKPTWVDLETLRRDAGDLASAGLRPLHPGVAGELAILQYTSGSTGSPRGVRLTHANVLANLAAIAEGFALDRDSVGVSWLPHFHDMGLIGTVLAPIYAGFAMHRMAPAQFMARPATWLEAISRTGASVSGGPNFAYELCVRAVDDETLARLSLSRWRVAFVGAEPVRAPTMAAFARRYAAAGFEARSLLPCYGLAEATLFVTGVAVDRAPEAVGFDVDQLDRGEARPVGESEGARVRTLVGCGAPRAEPRVSVEDRAGRELPDGMVGELVVRGASVSAGYFMPAGEGQADEGVAARTGDLGFIHAGELFVAGRSKDLIVVRGRNVYPEDVEAELAGWGPPLRPGRAAAFAVEGEGSEEVVLVQEVSVEAEPPGGWDDLAAALYERVSRAHELELRALVLVRAGQVRLTSSGKVRRFDVRERWVGGTLEHLAVARGSGLEFSHLANLDADDRRARVRAELERWLEVHAGRRPRGGEPLSSLGLDSLMLARLGAALAPTGAVDLPTLLGATLDGVVERIDAGLCAVAVAVAAPELAPAGPQSYPRADGAATLAELGFWHNARLVPETSADVLARSAWIDGTFDAEALAEALRALVHTWPMLRARFVFSRGVVTRSIAAPPAEILVCDERPGADAATVLADMREWALQPMDLERGPLLRARALRGRDGWLFGLAIHHAIADETALRRLADALARNYALARAGDRGLALGAREQPSSAPVAEAEAERLASADGRALAQRWRERLASLPRALAIPPDTSPRPALVCGRRLDHRALADLRALASRHGCSPFTVLLAVVVAISDRIGDRTRRRGGPVCVTIPADTRTSGAFVDQVACLANLLPVVIEAPTHERFADLVERCAGRLAEAIADQQLPYAQLVSEHPGLTPELVLSYHPALDDHGLQAWAAGLADVELNLGGLRLRTAQLDPRHAQFPLHLRAVVHAGALHLGVVASARRHQVAALENLLERVELAITTFAQRPEAAASAVGSVDELAAAPRSQRVEAPQLPTPWVLERIRDQAARCPDACAVVSAGGQLSYAGLLSAVDALAGEIEARGARQQEVRVGLCLPRGPELLVGLLATLEAGAVHVALDPSLPPARLRELATRARCELLVTGPGLLAGVDVPRLEPRWVAPPAGSSRRRKQPPASALACVLYTSGSTGEPKGVALTRGGLANLMAWAVDAQGELLSGRVFAGTGVGFDLSTFELLGPLCCGGTVVLGVEPLGVPDAAGVTLLNTVPSLAAAMLTTGRIPASLRGINLAGEALSWGLVEALRARAPEAVIHNLYGPSETTTYSTAMRLGAASDGQRAPEIGVPIAGTICALAPLSGSGGGTVEPGAELWIGGAGLARGYLDDPGATAARFIPDPAGASGARLYRSGDRCELDEHGRLHYLGRLDRQLKLAGVRIEPGEIEAALLGFPGVRQAVVRVDEGRRVLVAHVVADAAAIEPELVRRELAARLPAAMVPGEIDVCERLPRTSRGKIDLAALAARPAVPRSFTPPQTELERELAALWAEQLGVTQVGRDDDFFALGGHSLAATILLAEVAARYGVELPIRALFERPSLAVLAETIEAAQKLAQGGSAQRDLALELDPQRTRWPLTAEQLRMWIADQIRPARAAYNMPLVLRWDGAPGAEQLGDALAELVERHPILSTRIDLDGDVPEQVVDASPQLAVERVALEALAGRCAEEAARPFELTREAPLRARLFELDGERRVAIVTLHHLAGDERSWELLVAELAAALGFGVRRRRLEQAALAGFGDHAHWSRARFEPATPRAAALARAWAEALAGLSPLTLGEVQPNAGELGEPVQLERHVDAQTVTRLDALALALGGSRFAVCCAALALTCARWTGQGDLPLATPLSTRRHAALVETVGPLLETTVLRVRPRDADTPRELAAQVSATLITALERGPAPLTEIARAGGDLHGDLGSLLRVLVTARALGPARVGALEVAEHPRATTKADLTVTLIELGGGLTVRLEYEREQLGAAAPAIAEMLVRALEAFADQPDTPLDRLALLDANERRASLDWGSGPATPEFVPIVDAIVTRARARADAVAVAGAGYELSYGCTIELALRLARWLGDQGLRAEDRVAVCLERGPWLVPTMLGVLAAGLVYVPLEPRLPPARLRELSVRAGAKLVLTEPALRERLGSDVAIALVGHEAPWSRVRPRERPAPVAPDQLAYLIYTSGSSGRPKGVAITQRSVSALLQWASDDLLADALAGVFAASSVAFDLSIFELLAPLHRGGTTILARDVLELPEHPQRRRVTLLNTVPSAASALVDQVPAGIEHINLAGEPLRRELVARLSDKAPGRRILNLYGPAEDTTYSTGGVVTPGSGPARLGAPLPGTRVYLLDEAGQLAAPGALAQLHLAGVGLARGYDAEPAATALCFVPDPHGPPGTRMYATGDLVRRRGADMVFEARRDRQVKVRGVRIEPGEIEVALEALDGVAEVAVVPRPSGAAPTHLVALCRLAPDATIELDRLREHCGQMLPFAHALRLHLVSALPRTASGKLDLAALEVVVEDLERRAVERSAELIEPPQSEAEQVIRELWADLLELPPQRLSVEADLFALGAHSLLVPRFLNRLQRRYAVRLPVRAVFEQPRVRALAQRLTAAQAVEEEQLLALLDQVEHLSEAEVDRLLGDARGDGEGI</sequence>
<dbReference type="GO" id="GO:0043041">
    <property type="term" value="P:amino acid activation for nonribosomal peptide biosynthetic process"/>
    <property type="evidence" value="ECO:0007669"/>
    <property type="project" value="TreeGrafter"/>
</dbReference>
<dbReference type="Gene3D" id="3.40.50.12780">
    <property type="entry name" value="N-terminal domain of ligase-like"/>
    <property type="match status" value="3"/>
</dbReference>
<comment type="cofactor">
    <cofactor evidence="1">
        <name>pantetheine 4'-phosphate</name>
        <dbReference type="ChEBI" id="CHEBI:47942"/>
    </cofactor>
</comment>
<dbReference type="Pfam" id="PF13193">
    <property type="entry name" value="AMP-binding_C"/>
    <property type="match status" value="2"/>
</dbReference>
<keyword evidence="6" id="KW-0443">Lipid metabolism</keyword>
<dbReference type="Pfam" id="PF00550">
    <property type="entry name" value="PP-binding"/>
    <property type="match status" value="2"/>
</dbReference>
<dbReference type="InterPro" id="IPR006162">
    <property type="entry name" value="Ppantetheine_attach_site"/>
</dbReference>
<dbReference type="Gene3D" id="1.10.1200.10">
    <property type="entry name" value="ACP-like"/>
    <property type="match status" value="2"/>
</dbReference>
<dbReference type="SUPFAM" id="SSF47336">
    <property type="entry name" value="ACP-like"/>
    <property type="match status" value="2"/>
</dbReference>
<dbReference type="GO" id="GO:0031177">
    <property type="term" value="F:phosphopantetheine binding"/>
    <property type="evidence" value="ECO:0007669"/>
    <property type="project" value="InterPro"/>
</dbReference>
<feature type="domain" description="Carrier" evidence="7">
    <location>
        <begin position="1627"/>
        <end position="1702"/>
    </location>
</feature>
<dbReference type="PROSITE" id="PS00012">
    <property type="entry name" value="PHOSPHOPANTETHEINE"/>
    <property type="match status" value="1"/>
</dbReference>
<dbReference type="GO" id="GO:0044550">
    <property type="term" value="P:secondary metabolite biosynthetic process"/>
    <property type="evidence" value="ECO:0007669"/>
    <property type="project" value="TreeGrafter"/>
</dbReference>
<dbReference type="Pfam" id="PF00668">
    <property type="entry name" value="Condensation"/>
    <property type="match status" value="2"/>
</dbReference>
<evidence type="ECO:0000256" key="5">
    <source>
        <dbReference type="ARBA" id="ARBA00022832"/>
    </source>
</evidence>
<dbReference type="RefSeq" id="WP_106092834.1">
    <property type="nucleotide sequence ID" value="NZ_PVNL01000118.1"/>
</dbReference>
<gene>
    <name evidence="8" type="primary">lgrD_6</name>
    <name evidence="8" type="ORF">ENSA7_59740</name>
</gene>
<dbReference type="NCBIfam" id="TIGR01733">
    <property type="entry name" value="AA-adenyl-dom"/>
    <property type="match status" value="1"/>
</dbReference>
<name>A0A2S9Y5V0_9BACT</name>
<dbReference type="Gene3D" id="3.30.559.10">
    <property type="entry name" value="Chloramphenicol acetyltransferase-like domain"/>
    <property type="match status" value="2"/>
</dbReference>
<dbReference type="GO" id="GO:0003824">
    <property type="term" value="F:catalytic activity"/>
    <property type="evidence" value="ECO:0007669"/>
    <property type="project" value="InterPro"/>
</dbReference>